<organism evidence="5 6">
    <name type="scientific">Gymnopus androsaceus JB14</name>
    <dbReference type="NCBI Taxonomy" id="1447944"/>
    <lineage>
        <taxon>Eukaryota</taxon>
        <taxon>Fungi</taxon>
        <taxon>Dikarya</taxon>
        <taxon>Basidiomycota</taxon>
        <taxon>Agaricomycotina</taxon>
        <taxon>Agaricomycetes</taxon>
        <taxon>Agaricomycetidae</taxon>
        <taxon>Agaricales</taxon>
        <taxon>Marasmiineae</taxon>
        <taxon>Omphalotaceae</taxon>
        <taxon>Gymnopus</taxon>
    </lineage>
</organism>
<feature type="domain" description="YEATS" evidence="4">
    <location>
        <begin position="129"/>
        <end position="340"/>
    </location>
</feature>
<gene>
    <name evidence="5" type="ORF">BT96DRAFT_980590</name>
</gene>
<evidence type="ECO:0000313" key="5">
    <source>
        <dbReference type="EMBL" id="KAE9389745.1"/>
    </source>
</evidence>
<dbReference type="AlphaFoldDB" id="A0A6A4GXJ0"/>
<keyword evidence="1 2" id="KW-0539">Nucleus</keyword>
<dbReference type="Gene3D" id="2.60.40.1970">
    <property type="entry name" value="YEATS domain"/>
    <property type="match status" value="1"/>
</dbReference>
<comment type="subcellular location">
    <subcellularLocation>
        <location evidence="2">Nucleus</location>
    </subcellularLocation>
</comment>
<dbReference type="InterPro" id="IPR038704">
    <property type="entry name" value="YEAST_sf"/>
</dbReference>
<dbReference type="GO" id="GO:0005634">
    <property type="term" value="C:nucleus"/>
    <property type="evidence" value="ECO:0007669"/>
    <property type="project" value="UniProtKB-SubCell"/>
</dbReference>
<feature type="compositionally biased region" description="Polar residues" evidence="3">
    <location>
        <begin position="113"/>
        <end position="127"/>
    </location>
</feature>
<evidence type="ECO:0000259" key="4">
    <source>
        <dbReference type="PROSITE" id="PS51037"/>
    </source>
</evidence>
<protein>
    <recommendedName>
        <fullName evidence="4">YEATS domain-containing protein</fullName>
    </recommendedName>
</protein>
<evidence type="ECO:0000256" key="1">
    <source>
        <dbReference type="ARBA" id="ARBA00023242"/>
    </source>
</evidence>
<accession>A0A6A4GXJ0</accession>
<dbReference type="InterPro" id="IPR055127">
    <property type="entry name" value="YEATS2_3HBD"/>
</dbReference>
<keyword evidence="6" id="KW-1185">Reference proteome</keyword>
<proteinExistence type="predicted"/>
<feature type="region of interest" description="Disordered" evidence="3">
    <location>
        <begin position="93"/>
        <end position="127"/>
    </location>
</feature>
<evidence type="ECO:0000313" key="6">
    <source>
        <dbReference type="Proteomes" id="UP000799118"/>
    </source>
</evidence>
<dbReference type="InterPro" id="IPR055129">
    <property type="entry name" value="YEATS_dom"/>
</dbReference>
<feature type="region of interest" description="Disordered" evidence="3">
    <location>
        <begin position="689"/>
        <end position="708"/>
    </location>
</feature>
<reference evidence="5" key="1">
    <citation type="journal article" date="2019" name="Environ. Microbiol.">
        <title>Fungal ecological strategies reflected in gene transcription - a case study of two litter decomposers.</title>
        <authorList>
            <person name="Barbi F."/>
            <person name="Kohler A."/>
            <person name="Barry K."/>
            <person name="Baskaran P."/>
            <person name="Daum C."/>
            <person name="Fauchery L."/>
            <person name="Ihrmark K."/>
            <person name="Kuo A."/>
            <person name="LaButti K."/>
            <person name="Lipzen A."/>
            <person name="Morin E."/>
            <person name="Grigoriev I.V."/>
            <person name="Henrissat B."/>
            <person name="Lindahl B."/>
            <person name="Martin F."/>
        </authorList>
    </citation>
    <scope>NUCLEOTIDE SEQUENCE</scope>
    <source>
        <strain evidence="5">JB14</strain>
    </source>
</reference>
<dbReference type="Pfam" id="PF22951">
    <property type="entry name" value="3HBD"/>
    <property type="match status" value="1"/>
</dbReference>
<evidence type="ECO:0000256" key="2">
    <source>
        <dbReference type="PROSITE-ProRule" id="PRU00376"/>
    </source>
</evidence>
<dbReference type="EMBL" id="ML769684">
    <property type="protein sequence ID" value="KAE9389745.1"/>
    <property type="molecule type" value="Genomic_DNA"/>
</dbReference>
<dbReference type="OrthoDB" id="1741717at2759"/>
<evidence type="ECO:0000256" key="3">
    <source>
        <dbReference type="SAM" id="MobiDB-lite"/>
    </source>
</evidence>
<dbReference type="PROSITE" id="PS51037">
    <property type="entry name" value="YEATS"/>
    <property type="match status" value="1"/>
</dbReference>
<name>A0A6A4GXJ0_9AGAR</name>
<sequence>MLLPGVRSLFQMAVEGTRDEKKPGEAALELDAEDRSIHLTKTLGLHSDSPALAQFLGKEAKRKGIRVWDDGEPIDISAIDPAAKPRWKKPYIHRSRPNVEEEVSTANEAGPRTTATSSSSGLQNSTTTASSRFHISCRVTLTDSSLFIPEDQRLPEKKEHTHQWMISVESPSYSLDLTSVLTSLTVTAMPSSDYGPGVSFPPLIATEPPFLVVGTTAEPFLAQVELMFNPSTSGRGQNGQKVLLEHWVGLDMIGTNKLPTKGDEQIVDLDLDKDTVVKSAKIGYTPVNSRSHWEGELNVASGKKAKPRPNDNVPPVKVEVTIPSSYTELLESLLPQFPMTLKDVPNASKATLDLSYNLLPSPAQLTKLLVGRRKAIEWARARAVQTAYTNHLLVLRERDPCPHLIPLTPGDVYSWMEDHGHFIRVVERKATQTVDEQQDDTPTTTDYSEGRWCRVCGLGLWAHGPEGLEYVKTEAELVAAAAAAQAQDAEKEKEKPALPKIKLKLIDGKVISIGGPPAPPPPPRPPPFQCQIVVKMLNLQLLRMPVVDVHRIFGSRIQKEIEQAPSSMSLLNPRQLPPWSSRTQRLVRDNRTLVSAVDPHLTLGVRSLVNTLQLPAFASASSSFPLESTGSNAADVEGNLAPHALLALATRQFIRVLIKEAVEVEKRDKELGVGFLFKTHNRDVSLLTSGPSGRKYKTAGGNAGKKGKEKEKMRIQSIKVLTPMHIITGVVSNYVRATALASMPSESNRSGTLGTDEGASVGVAVYGCLSRIGTSIEDNLKKES</sequence>
<dbReference type="Proteomes" id="UP000799118">
    <property type="component" value="Unassembled WGS sequence"/>
</dbReference>